<proteinExistence type="predicted"/>
<comment type="caution">
    <text evidence="1">The sequence shown here is derived from an EMBL/GenBank/DDBJ whole genome shotgun (WGS) entry which is preliminary data.</text>
</comment>
<evidence type="ECO:0000313" key="1">
    <source>
        <dbReference type="EMBL" id="MCD9558479.1"/>
    </source>
</evidence>
<accession>A0ABS8UI22</accession>
<organism evidence="1 2">
    <name type="scientific">Datura stramonium</name>
    <name type="common">Jimsonweed</name>
    <name type="synonym">Common thornapple</name>
    <dbReference type="NCBI Taxonomy" id="4076"/>
    <lineage>
        <taxon>Eukaryota</taxon>
        <taxon>Viridiplantae</taxon>
        <taxon>Streptophyta</taxon>
        <taxon>Embryophyta</taxon>
        <taxon>Tracheophyta</taxon>
        <taxon>Spermatophyta</taxon>
        <taxon>Magnoliopsida</taxon>
        <taxon>eudicotyledons</taxon>
        <taxon>Gunneridae</taxon>
        <taxon>Pentapetalae</taxon>
        <taxon>asterids</taxon>
        <taxon>lamiids</taxon>
        <taxon>Solanales</taxon>
        <taxon>Solanaceae</taxon>
        <taxon>Solanoideae</taxon>
        <taxon>Datureae</taxon>
        <taxon>Datura</taxon>
    </lineage>
</organism>
<protein>
    <submittedName>
        <fullName evidence="1">Uncharacterized protein</fullName>
    </submittedName>
</protein>
<name>A0ABS8UI22_DATST</name>
<reference evidence="1 2" key="1">
    <citation type="journal article" date="2021" name="BMC Genomics">
        <title>Datura genome reveals duplications of psychoactive alkaloid biosynthetic genes and high mutation rate following tissue culture.</title>
        <authorList>
            <person name="Rajewski A."/>
            <person name="Carter-House D."/>
            <person name="Stajich J."/>
            <person name="Litt A."/>
        </authorList>
    </citation>
    <scope>NUCLEOTIDE SEQUENCE [LARGE SCALE GENOMIC DNA]</scope>
    <source>
        <strain evidence="1">AR-01</strain>
    </source>
</reference>
<dbReference type="EMBL" id="JACEIK010002018">
    <property type="protein sequence ID" value="MCD9558479.1"/>
    <property type="molecule type" value="Genomic_DNA"/>
</dbReference>
<dbReference type="Proteomes" id="UP000823775">
    <property type="component" value="Unassembled WGS sequence"/>
</dbReference>
<keyword evidence="2" id="KW-1185">Reference proteome</keyword>
<gene>
    <name evidence="1" type="ORF">HAX54_015866</name>
</gene>
<evidence type="ECO:0000313" key="2">
    <source>
        <dbReference type="Proteomes" id="UP000823775"/>
    </source>
</evidence>
<sequence>MHLLKVRAVLRSMNLKVLFSTPSYLKTQIKQSLGVVVGDLHKCTELLGKLSTDMTSLQVQIYLIQKEGVKFFNLVLKQVDSVASRFEVSDNDLVVAIQNYYSSLSTRIEKFYHSFCERIINTLKCFLGHR</sequence>